<reference evidence="1" key="1">
    <citation type="journal article" date="2020" name="Nature">
        <title>Giant virus diversity and host interactions through global metagenomics.</title>
        <authorList>
            <person name="Schulz F."/>
            <person name="Roux S."/>
            <person name="Paez-Espino D."/>
            <person name="Jungbluth S."/>
            <person name="Walsh D.A."/>
            <person name="Denef V.J."/>
            <person name="McMahon K.D."/>
            <person name="Konstantinidis K.T."/>
            <person name="Eloe-Fadrosh E.A."/>
            <person name="Kyrpides N.C."/>
            <person name="Woyke T."/>
        </authorList>
    </citation>
    <scope>NUCLEOTIDE SEQUENCE</scope>
    <source>
        <strain evidence="1">GVMAG-M-3300020192-26</strain>
    </source>
</reference>
<dbReference type="EMBL" id="MN739361">
    <property type="protein sequence ID" value="QHT00964.1"/>
    <property type="molecule type" value="Genomic_DNA"/>
</dbReference>
<protein>
    <recommendedName>
        <fullName evidence="2">AMP-dependent synthetase/ligase domain-containing protein</fullName>
    </recommendedName>
</protein>
<dbReference type="PANTHER" id="PTHR36932">
    <property type="entry name" value="CAPSULAR POLYSACCHARIDE BIOSYNTHESIS PROTEIN"/>
    <property type="match status" value="1"/>
</dbReference>
<organism evidence="1">
    <name type="scientific">viral metagenome</name>
    <dbReference type="NCBI Taxonomy" id="1070528"/>
    <lineage>
        <taxon>unclassified sequences</taxon>
        <taxon>metagenomes</taxon>
        <taxon>organismal metagenomes</taxon>
    </lineage>
</organism>
<evidence type="ECO:0008006" key="2">
    <source>
        <dbReference type="Google" id="ProtNLM"/>
    </source>
</evidence>
<evidence type="ECO:0000313" key="1">
    <source>
        <dbReference type="EMBL" id="QHT00964.1"/>
    </source>
</evidence>
<name>A0A6C0CBS5_9ZZZZ</name>
<sequence>MQDLNLEFSTVDELVKYLEKSQYMNFNTVKPSGNIMTRYDLQKMDFSDEKIISRTSGSTGIPVIVPKNITTLMWHTATNVRDLQWRRWDLKLKKVAILAKIKEDSVVGNSFLKKLDSIQNLQLYLEKIQPSYLYTYPSIVKQLDLTKLNLLDIRTVGEIGATSYSCEETGTIALQCEENTYHIMENIIVEVDSVHGILVTDLTNPIITRYALGDVVELGGSCKCGRTLSTISKIYGRVRNMLVLSNGDKIWPTIGEPLFLSVSNKIIRHQMVQTSLQELELRLQVNSKLTDLEERNLIDLVLKTIGMNLKCNIVYVDDFPAGKFEAFLSKTTF</sequence>
<dbReference type="InterPro" id="IPR042099">
    <property type="entry name" value="ANL_N_sf"/>
</dbReference>
<dbReference type="AlphaFoldDB" id="A0A6C0CBS5"/>
<dbReference type="Gene3D" id="3.40.50.12780">
    <property type="entry name" value="N-terminal domain of ligase-like"/>
    <property type="match status" value="1"/>
</dbReference>
<dbReference type="InterPro" id="IPR053158">
    <property type="entry name" value="CapK_Type1_Caps_Biosynth"/>
</dbReference>
<dbReference type="PANTHER" id="PTHR36932:SF1">
    <property type="entry name" value="CAPSULAR POLYSACCHARIDE BIOSYNTHESIS PROTEIN"/>
    <property type="match status" value="1"/>
</dbReference>
<proteinExistence type="predicted"/>
<accession>A0A6C0CBS5</accession>